<keyword evidence="1" id="KW-0472">Membrane</keyword>
<evidence type="ECO:0000313" key="3">
    <source>
        <dbReference type="EMBL" id="MBL6459380.1"/>
    </source>
</evidence>
<dbReference type="InterPro" id="IPR051943">
    <property type="entry name" value="TRAFAC_Dynamin-like_GTPase"/>
</dbReference>
<comment type="caution">
    <text evidence="3">The sequence shown here is derived from an EMBL/GenBank/DDBJ whole genome shotgun (WGS) entry which is preliminary data.</text>
</comment>
<organism evidence="3 4">
    <name type="scientific">Belnapia mucosa</name>
    <dbReference type="NCBI Taxonomy" id="2804532"/>
    <lineage>
        <taxon>Bacteria</taxon>
        <taxon>Pseudomonadati</taxon>
        <taxon>Pseudomonadota</taxon>
        <taxon>Alphaproteobacteria</taxon>
        <taxon>Acetobacterales</taxon>
        <taxon>Roseomonadaceae</taxon>
        <taxon>Belnapia</taxon>
    </lineage>
</organism>
<gene>
    <name evidence="3" type="ORF">JMJ55_29110</name>
</gene>
<evidence type="ECO:0000259" key="2">
    <source>
        <dbReference type="Pfam" id="PF00350"/>
    </source>
</evidence>
<dbReference type="Gene3D" id="3.40.50.300">
    <property type="entry name" value="P-loop containing nucleotide triphosphate hydrolases"/>
    <property type="match status" value="1"/>
</dbReference>
<keyword evidence="1" id="KW-0812">Transmembrane</keyword>
<dbReference type="Proteomes" id="UP000606490">
    <property type="component" value="Unassembled WGS sequence"/>
</dbReference>
<protein>
    <submittedName>
        <fullName evidence="3">Dynamin family protein</fullName>
    </submittedName>
</protein>
<dbReference type="InterPro" id="IPR045063">
    <property type="entry name" value="Dynamin_N"/>
</dbReference>
<feature type="transmembrane region" description="Helical" evidence="1">
    <location>
        <begin position="515"/>
        <end position="532"/>
    </location>
</feature>
<reference evidence="3 4" key="1">
    <citation type="submission" date="2021-01" db="EMBL/GenBank/DDBJ databases">
        <title>Belnapia mucosa sp. nov. and Belnapia arida sp. nov., isolated from the Tabernas Desert (Almeria, Spain).</title>
        <authorList>
            <person name="Molina-Menor E."/>
            <person name="Vidal-Verdu A."/>
            <person name="Calonge A."/>
            <person name="Satari L."/>
            <person name="Pereto Magraner J."/>
            <person name="Porcar Miralles M."/>
        </authorList>
    </citation>
    <scope>NUCLEOTIDE SEQUENCE [LARGE SCALE GENOMIC DNA]</scope>
    <source>
        <strain evidence="3 4">T6</strain>
    </source>
</reference>
<proteinExistence type="predicted"/>
<dbReference type="Pfam" id="PF00350">
    <property type="entry name" value="Dynamin_N"/>
    <property type="match status" value="1"/>
</dbReference>
<dbReference type="PANTHER" id="PTHR43681:SF1">
    <property type="entry name" value="SARCALUMENIN"/>
    <property type="match status" value="1"/>
</dbReference>
<dbReference type="SUPFAM" id="SSF52540">
    <property type="entry name" value="P-loop containing nucleoside triphosphate hydrolases"/>
    <property type="match status" value="1"/>
</dbReference>
<dbReference type="RefSeq" id="WP_202829114.1">
    <property type="nucleotide sequence ID" value="NZ_JAEUXJ010000036.1"/>
</dbReference>
<sequence length="653" mass="71744">MRTGISGQTWLSSSSDAGTSEVAAAFGRLANELGNQDAVSRIAPLLERYNLGLFRLVIAGEIKKGKSSIINALLGELNLLPTSNQIATSTVFKIMYGERKTYRVFFLPEDPDRPEDIQPPLEVSSDQVAEFGTEDGNPGNAKRVDFVGVQLPHPLLKSGLAIIDTPGLGGLQEEHAEITWRYVPKADAVFFVLDSTEAPISREEVHMLKRFLKITPFVFFVQTKTDLVEEGAWQAWKERNLAILGSAIGLDSRKTVYFPVSSTIKHRADSKQSSRDFERSGFAALNSFLQGQLMAAKRRRLAGTLLHAINAEAAGMRRRLNDERLAYSAKTKEERDVLQREFSEAKVRFDSWRVGTYNRIATEFQHALSDLKRMKVEFLQDELDPSPNGALIRPVIDRLRAGGTKARDIDQQAGELLAGLIDSCARITLDIQRSCDEDVARLIAETSERVGRSIQTDLSDTPALQRVLAPCLEMRSLNMPFSLFEDARGALFGGMAGFAMVNLAVSLVFPPLSPFSIMGVGAMSFGTVLTYFHMDVRRREEALGKLQVALSDACRVCQRKGKSALDEALTMAERKAGAAFKEAVKAVETELTRNLEIVAKAQSESKQQAQDELLRLGSLLSRTDAVLRAAAAAIGSLDRSEIVHTAPSATLPA</sequence>
<feature type="domain" description="Dynamin N-terminal" evidence="2">
    <location>
        <begin position="57"/>
        <end position="224"/>
    </location>
</feature>
<dbReference type="PANTHER" id="PTHR43681">
    <property type="entry name" value="TRANSMEMBRANE GTPASE FZO"/>
    <property type="match status" value="1"/>
</dbReference>
<dbReference type="EMBL" id="JAEUXJ010000036">
    <property type="protein sequence ID" value="MBL6459380.1"/>
    <property type="molecule type" value="Genomic_DNA"/>
</dbReference>
<keyword evidence="4" id="KW-1185">Reference proteome</keyword>
<keyword evidence="1" id="KW-1133">Transmembrane helix</keyword>
<evidence type="ECO:0000256" key="1">
    <source>
        <dbReference type="SAM" id="Phobius"/>
    </source>
</evidence>
<accession>A0ABS1VCM2</accession>
<evidence type="ECO:0000313" key="4">
    <source>
        <dbReference type="Proteomes" id="UP000606490"/>
    </source>
</evidence>
<name>A0ABS1VCM2_9PROT</name>
<dbReference type="InterPro" id="IPR027417">
    <property type="entry name" value="P-loop_NTPase"/>
</dbReference>